<dbReference type="HOGENOM" id="CLU_2825083_0_0_0"/>
<dbReference type="EMBL" id="CP002480">
    <property type="protein sequence ID" value="ADW67217.1"/>
    <property type="molecule type" value="Genomic_DNA"/>
</dbReference>
<proteinExistence type="predicted"/>
<keyword evidence="2" id="KW-1185">Reference proteome</keyword>
<name>E8X525_GRATM</name>
<accession>E8X525</accession>
<evidence type="ECO:0000313" key="2">
    <source>
        <dbReference type="Proteomes" id="UP000000343"/>
    </source>
</evidence>
<dbReference type="KEGG" id="acm:AciX9_0141"/>
<dbReference type="AlphaFoldDB" id="E8X525"/>
<dbReference type="PaxDb" id="1198114-AciX9_0141"/>
<organism evidence="2">
    <name type="scientific">Granulicella tundricola (strain ATCC BAA-1859 / DSM 23138 / MP5ACTX9)</name>
    <dbReference type="NCBI Taxonomy" id="1198114"/>
    <lineage>
        <taxon>Bacteria</taxon>
        <taxon>Pseudomonadati</taxon>
        <taxon>Acidobacteriota</taxon>
        <taxon>Terriglobia</taxon>
        <taxon>Terriglobales</taxon>
        <taxon>Acidobacteriaceae</taxon>
        <taxon>Granulicella</taxon>
    </lineage>
</organism>
<dbReference type="STRING" id="1198114.AciX9_0141"/>
<protein>
    <submittedName>
        <fullName evidence="1">Uncharacterized protein</fullName>
    </submittedName>
</protein>
<dbReference type="Proteomes" id="UP000000343">
    <property type="component" value="Chromosome"/>
</dbReference>
<evidence type="ECO:0000313" key="1">
    <source>
        <dbReference type="EMBL" id="ADW67217.1"/>
    </source>
</evidence>
<sequence>MQGAINIRGGADLPMHLENPVSLGCTTTGEVQPWGARMHAALTVEAGKVNHGDTGFRSSHEVVPAI</sequence>
<gene>
    <name evidence="1" type="ordered locus">AciX9_0141</name>
</gene>
<reference evidence="2" key="1">
    <citation type="submission" date="2011-01" db="EMBL/GenBank/DDBJ databases">
        <title>Complete sequence of chromosome of Acidobacterium sp. MP5ACTX9.</title>
        <authorList>
            <consortium name="US DOE Joint Genome Institute"/>
            <person name="Lucas S."/>
            <person name="Copeland A."/>
            <person name="Lapidus A."/>
            <person name="Cheng J.-F."/>
            <person name="Goodwin L."/>
            <person name="Pitluck S."/>
            <person name="Teshima H."/>
            <person name="Detter J.C."/>
            <person name="Han C."/>
            <person name="Tapia R."/>
            <person name="Land M."/>
            <person name="Hauser L."/>
            <person name="Kyrpides N."/>
            <person name="Ivanova N."/>
            <person name="Ovchinnikova G."/>
            <person name="Pagani I."/>
            <person name="Rawat S.R."/>
            <person name="Mannisto M."/>
            <person name="Haggblom M.M."/>
            <person name="Woyke T."/>
        </authorList>
    </citation>
    <scope>NUCLEOTIDE SEQUENCE [LARGE SCALE GENOMIC DNA]</scope>
    <source>
        <strain evidence="2">MP5ACTX9</strain>
    </source>
</reference>
<dbReference type="RefSeq" id="WP_013578545.1">
    <property type="nucleotide sequence ID" value="NC_015064.1"/>
</dbReference>